<dbReference type="Pfam" id="PF17956">
    <property type="entry name" value="NAPRTase_C"/>
    <property type="match status" value="1"/>
</dbReference>
<comment type="function">
    <text evidence="9">Catalyzes the first step in the biosynthesis of NAD from nicotinic acid, the ATP-dependent synthesis of beta-nicotinate D-ribonucleotide from nicotinate and 5-phospho-D-ribose 1-phosphate.</text>
</comment>
<evidence type="ECO:0000256" key="1">
    <source>
        <dbReference type="ARBA" id="ARBA00004952"/>
    </source>
</evidence>
<dbReference type="InterPro" id="IPR013785">
    <property type="entry name" value="Aldolase_TIM"/>
</dbReference>
<dbReference type="Pfam" id="PF04095">
    <property type="entry name" value="NAPRTase"/>
    <property type="match status" value="1"/>
</dbReference>
<dbReference type="Pfam" id="PF17767">
    <property type="entry name" value="NAPRTase_N"/>
    <property type="match status" value="1"/>
</dbReference>
<dbReference type="Proteomes" id="UP000285961">
    <property type="component" value="Unassembled WGS sequence"/>
</dbReference>
<proteinExistence type="inferred from homology"/>
<sequence length="456" mass="51304">MTKADTPYASALITDLYELTMAASYFKEKMFAPATFSLFIRTYPKNWGYFVSAGLEEVLRYLERFRFTSDEIDYLRSTKMFSEEFLRFLATVKFTGEVWAMKEGEVFFADEPILEVTAPIIESQLVESYVINAVHLQSLICTKASRCMTVARGKTLIDFSLRRTHGAEAGLKVARSSYIAGFKGTSNVLAGQRYGIPISGTMAHSYVTAFDDEIESFRAFARTHPDNCVLLIDTYDTLSGARKACVVGREMKQRGQKLRGVRLDSGDMADLSKKVRQILDEAGLNDTLIFASSGFDEYKIDDVFTKGALIDGFGVGTNMGVSKDAPSTDMAYKLVEYDGKPVLKLSTDKMTLPAGKQVYRAFDRSGRFERDIIALREEKPIPGMTPLLANVMENGRATFTETIDDARKRCERSLKALPEDITRITTPGKYTVEESEQLRRETKEVEEQAKRQIIRK</sequence>
<protein>
    <recommendedName>
        <fullName evidence="3 9">Nicotinate phosphoribosyltransferase</fullName>
        <ecNumber evidence="3 9">6.3.4.21</ecNumber>
    </recommendedName>
</protein>
<reference evidence="14 15" key="1">
    <citation type="journal article" date="2017" name="ISME J.">
        <title>Energy and carbon metabolisms in a deep terrestrial subsurface fluid microbial community.</title>
        <authorList>
            <person name="Momper L."/>
            <person name="Jungbluth S.P."/>
            <person name="Lee M.D."/>
            <person name="Amend J.P."/>
        </authorList>
    </citation>
    <scope>NUCLEOTIDE SEQUENCE [LARGE SCALE GENOMIC DNA]</scope>
    <source>
        <strain evidence="14">SURF_17</strain>
    </source>
</reference>
<dbReference type="GO" id="GO:0034355">
    <property type="term" value="P:NAD+ biosynthetic process via the salvage pathway"/>
    <property type="evidence" value="ECO:0007669"/>
    <property type="project" value="UniProtKB-ARBA"/>
</dbReference>
<keyword evidence="4" id="KW-0597">Phosphoprotein</keyword>
<evidence type="ECO:0000259" key="12">
    <source>
        <dbReference type="Pfam" id="PF17767"/>
    </source>
</evidence>
<dbReference type="NCBIfam" id="NF009131">
    <property type="entry name" value="PRK12484.1"/>
    <property type="match status" value="1"/>
</dbReference>
<evidence type="ECO:0000256" key="6">
    <source>
        <dbReference type="ARBA" id="ARBA00022642"/>
    </source>
</evidence>
<evidence type="ECO:0000256" key="4">
    <source>
        <dbReference type="ARBA" id="ARBA00022553"/>
    </source>
</evidence>
<feature type="compositionally biased region" description="Basic and acidic residues" evidence="10">
    <location>
        <begin position="436"/>
        <end position="450"/>
    </location>
</feature>
<accession>A0A419F8A8</accession>
<evidence type="ECO:0000256" key="7">
    <source>
        <dbReference type="ARBA" id="ARBA00022679"/>
    </source>
</evidence>
<evidence type="ECO:0000313" key="15">
    <source>
        <dbReference type="Proteomes" id="UP000285961"/>
    </source>
</evidence>
<dbReference type="SUPFAM" id="SSF51690">
    <property type="entry name" value="Nicotinate/Quinolinate PRTase C-terminal domain-like"/>
    <property type="match status" value="1"/>
</dbReference>
<organism evidence="14 15">
    <name type="scientific">Candidatus Abyssobacteria bacterium SURF_17</name>
    <dbReference type="NCBI Taxonomy" id="2093361"/>
    <lineage>
        <taxon>Bacteria</taxon>
        <taxon>Pseudomonadati</taxon>
        <taxon>Candidatus Hydrogenedentota</taxon>
        <taxon>Candidatus Abyssobacteria</taxon>
    </lineage>
</organism>
<comment type="PTM">
    <text evidence="9">Transiently phosphorylated on a His residue during the reaction cycle. Phosphorylation strongly increases the affinity for substrates and increases the rate of nicotinate D-ribonucleotide production. Dephosphorylation regenerates the low-affinity form of the enzyme, leading to product release.</text>
</comment>
<dbReference type="PIRSF" id="PIRSF000484">
    <property type="entry name" value="NAPRT"/>
    <property type="match status" value="1"/>
</dbReference>
<dbReference type="InterPro" id="IPR036068">
    <property type="entry name" value="Nicotinate_pribotase-like_C"/>
</dbReference>
<evidence type="ECO:0000256" key="9">
    <source>
        <dbReference type="RuleBase" id="RU365100"/>
    </source>
</evidence>
<evidence type="ECO:0000256" key="10">
    <source>
        <dbReference type="SAM" id="MobiDB-lite"/>
    </source>
</evidence>
<keyword evidence="7 9" id="KW-0808">Transferase</keyword>
<dbReference type="InterPro" id="IPR006405">
    <property type="entry name" value="Nic_PRibTrfase_pncB"/>
</dbReference>
<comment type="catalytic activity">
    <reaction evidence="8 9">
        <text>5-phospho-alpha-D-ribose 1-diphosphate + nicotinate + ATP + H2O = nicotinate beta-D-ribonucleotide + ADP + phosphate + diphosphate</text>
        <dbReference type="Rhea" id="RHEA:36163"/>
        <dbReference type="ChEBI" id="CHEBI:15377"/>
        <dbReference type="ChEBI" id="CHEBI:30616"/>
        <dbReference type="ChEBI" id="CHEBI:32544"/>
        <dbReference type="ChEBI" id="CHEBI:33019"/>
        <dbReference type="ChEBI" id="CHEBI:43474"/>
        <dbReference type="ChEBI" id="CHEBI:57502"/>
        <dbReference type="ChEBI" id="CHEBI:58017"/>
        <dbReference type="ChEBI" id="CHEBI:456216"/>
        <dbReference type="EC" id="6.3.4.21"/>
    </reaction>
</comment>
<keyword evidence="5 9" id="KW-0436">Ligase</keyword>
<dbReference type="AlphaFoldDB" id="A0A419F8A8"/>
<dbReference type="SUPFAM" id="SSF54675">
    <property type="entry name" value="Nicotinate/Quinolinate PRTase N-terminal domain-like"/>
    <property type="match status" value="1"/>
</dbReference>
<evidence type="ECO:0000259" key="13">
    <source>
        <dbReference type="Pfam" id="PF17956"/>
    </source>
</evidence>
<dbReference type="GO" id="GO:0047280">
    <property type="term" value="F:nicotinamide phosphoribosyltransferase activity"/>
    <property type="evidence" value="ECO:0007669"/>
    <property type="project" value="UniProtKB-ARBA"/>
</dbReference>
<feature type="region of interest" description="Disordered" evidence="10">
    <location>
        <begin position="432"/>
        <end position="456"/>
    </location>
</feature>
<dbReference type="FunFam" id="3.20.20.70:FF:000076">
    <property type="entry name" value="Nicotinate phosphoribosyltransferase"/>
    <property type="match status" value="1"/>
</dbReference>
<evidence type="ECO:0000256" key="8">
    <source>
        <dbReference type="ARBA" id="ARBA00048668"/>
    </source>
</evidence>
<dbReference type="NCBIfam" id="TIGR01513">
    <property type="entry name" value="NAPRTase_put"/>
    <property type="match status" value="1"/>
</dbReference>
<dbReference type="EMBL" id="QZKI01000013">
    <property type="protein sequence ID" value="RJP74635.1"/>
    <property type="molecule type" value="Genomic_DNA"/>
</dbReference>
<dbReference type="PANTHER" id="PTHR11098:SF1">
    <property type="entry name" value="NICOTINATE PHOSPHORIBOSYLTRANSFERASE"/>
    <property type="match status" value="1"/>
</dbReference>
<dbReference type="UniPathway" id="UPA00253">
    <property type="reaction ID" value="UER00457"/>
</dbReference>
<dbReference type="PANTHER" id="PTHR11098">
    <property type="entry name" value="NICOTINATE PHOSPHORIBOSYLTRANSFERASE"/>
    <property type="match status" value="1"/>
</dbReference>
<comment type="similarity">
    <text evidence="2 9">Belongs to the NAPRTase family.</text>
</comment>
<dbReference type="CDD" id="cd01570">
    <property type="entry name" value="NAPRTase_A"/>
    <property type="match status" value="1"/>
</dbReference>
<evidence type="ECO:0000256" key="2">
    <source>
        <dbReference type="ARBA" id="ARBA00010897"/>
    </source>
</evidence>
<name>A0A419F8A8_9BACT</name>
<comment type="pathway">
    <text evidence="1 9">Cofactor biosynthesis; NAD(+) biosynthesis; nicotinate D-ribonucleotide from nicotinate: step 1/1.</text>
</comment>
<evidence type="ECO:0000259" key="11">
    <source>
        <dbReference type="Pfam" id="PF04095"/>
    </source>
</evidence>
<dbReference type="Gene3D" id="3.20.140.10">
    <property type="entry name" value="nicotinate phosphoribosyltransferase"/>
    <property type="match status" value="1"/>
</dbReference>
<dbReference type="InterPro" id="IPR041525">
    <property type="entry name" value="N/Namide_PRibTrfase"/>
</dbReference>
<comment type="caution">
    <text evidence="14">The sequence shown here is derived from an EMBL/GenBank/DDBJ whole genome shotgun (WGS) entry which is preliminary data.</text>
</comment>
<dbReference type="GO" id="GO:0004516">
    <property type="term" value="F:nicotinate phosphoribosyltransferase activity"/>
    <property type="evidence" value="ECO:0007669"/>
    <property type="project" value="UniProtKB-UniRule"/>
</dbReference>
<feature type="domain" description="Nicotinate phosphoribosyltransferase N-terminal" evidence="12">
    <location>
        <begin position="12"/>
        <end position="134"/>
    </location>
</feature>
<keyword evidence="14" id="KW-0328">Glycosyltransferase</keyword>
<dbReference type="InterPro" id="IPR007229">
    <property type="entry name" value="Nic_PRibTrfase-Fam"/>
</dbReference>
<feature type="domain" description="Nicotinate phosphoribosyltransferase C-terminal" evidence="13">
    <location>
        <begin position="384"/>
        <end position="439"/>
    </location>
</feature>
<dbReference type="InterPro" id="IPR041619">
    <property type="entry name" value="NAPRTase_C"/>
</dbReference>
<dbReference type="GO" id="GO:0005829">
    <property type="term" value="C:cytosol"/>
    <property type="evidence" value="ECO:0007669"/>
    <property type="project" value="TreeGrafter"/>
</dbReference>
<evidence type="ECO:0000313" key="14">
    <source>
        <dbReference type="EMBL" id="RJP74635.1"/>
    </source>
</evidence>
<evidence type="ECO:0000256" key="5">
    <source>
        <dbReference type="ARBA" id="ARBA00022598"/>
    </source>
</evidence>
<dbReference type="InterPro" id="IPR040727">
    <property type="entry name" value="NAPRTase_N"/>
</dbReference>
<keyword evidence="6 9" id="KW-0662">Pyridine nucleotide biosynthesis</keyword>
<dbReference type="EC" id="6.3.4.21" evidence="3 9"/>
<feature type="domain" description="Nicotinate/nicotinamide phosphoribosyltransferase" evidence="11">
    <location>
        <begin position="156"/>
        <end position="346"/>
    </location>
</feature>
<evidence type="ECO:0000256" key="3">
    <source>
        <dbReference type="ARBA" id="ARBA00013236"/>
    </source>
</evidence>
<dbReference type="NCBIfam" id="NF006696">
    <property type="entry name" value="PRK09243.1-3"/>
    <property type="match status" value="1"/>
</dbReference>
<gene>
    <name evidence="14" type="ORF">C4532_02140</name>
</gene>
<dbReference type="Gene3D" id="3.20.20.70">
    <property type="entry name" value="Aldolase class I"/>
    <property type="match status" value="1"/>
</dbReference>